<dbReference type="GO" id="GO:0051213">
    <property type="term" value="F:dioxygenase activity"/>
    <property type="evidence" value="ECO:0007669"/>
    <property type="project" value="InterPro"/>
</dbReference>
<dbReference type="GO" id="GO:0006307">
    <property type="term" value="P:DNA alkylation repair"/>
    <property type="evidence" value="ECO:0007669"/>
    <property type="project" value="InterPro"/>
</dbReference>
<dbReference type="Gene3D" id="2.60.120.590">
    <property type="entry name" value="Alpha-ketoglutarate-dependent dioxygenase AlkB-like"/>
    <property type="match status" value="1"/>
</dbReference>
<dbReference type="FunFam" id="2.60.120.590:FF:000036">
    <property type="entry name" value="AlkB homolog 3, alpha-ketoglutarate-dependent dioxygenase"/>
    <property type="match status" value="1"/>
</dbReference>
<proteinExistence type="predicted"/>
<reference evidence="3" key="2">
    <citation type="submission" date="2025-08" db="UniProtKB">
        <authorList>
            <consortium name="Ensembl"/>
        </authorList>
    </citation>
    <scope>IDENTIFICATION</scope>
</reference>
<dbReference type="GO" id="GO:0005739">
    <property type="term" value="C:mitochondrion"/>
    <property type="evidence" value="ECO:0007669"/>
    <property type="project" value="TreeGrafter"/>
</dbReference>
<dbReference type="PANTHER" id="PTHR31212">
    <property type="entry name" value="ALPHA-KETOGLUTARATE-DEPENDENT DIOXYGENASE ALKB HOMOLOG 3"/>
    <property type="match status" value="1"/>
</dbReference>
<feature type="region of interest" description="Disordered" evidence="2">
    <location>
        <begin position="133"/>
        <end position="179"/>
    </location>
</feature>
<evidence type="ECO:0000256" key="2">
    <source>
        <dbReference type="SAM" id="MobiDB-lite"/>
    </source>
</evidence>
<feature type="compositionally biased region" description="Basic and acidic residues" evidence="2">
    <location>
        <begin position="170"/>
        <end position="179"/>
    </location>
</feature>
<dbReference type="AlphaFoldDB" id="A0A8C2RGL0"/>
<evidence type="ECO:0000256" key="1">
    <source>
        <dbReference type="ARBA" id="ARBA00001954"/>
    </source>
</evidence>
<sequence>MEDKRRRARVQGAWAGPAKSQATAQPAPTAENNLQQRPGKTWMNKEQHLSDRQFVFKEPQEVVRRAPEPRVIDKEGVYEISMSPTGISRVCLCPGFVDLKEANSVFEQLCRDVPWKQRTGIRDGRQWRLHVRGSSEDTLGSRDPVNHGRGHASGLAASSAQRVPLQRTKNKLDLSDSLS</sequence>
<gene>
    <name evidence="3" type="primary">ALKBH3</name>
</gene>
<dbReference type="Ensembl" id="ENSCHIT00010040279.1">
    <property type="protein sequence ID" value="ENSCHIP00010028538.1"/>
    <property type="gene ID" value="ENSCHIG00010021173.1"/>
</dbReference>
<dbReference type="InterPro" id="IPR032854">
    <property type="entry name" value="ALKBH3"/>
</dbReference>
<organism evidence="3">
    <name type="scientific">Capra hircus</name>
    <name type="common">Goat</name>
    <dbReference type="NCBI Taxonomy" id="9925"/>
    <lineage>
        <taxon>Eukaryota</taxon>
        <taxon>Metazoa</taxon>
        <taxon>Chordata</taxon>
        <taxon>Craniata</taxon>
        <taxon>Vertebrata</taxon>
        <taxon>Euteleostomi</taxon>
        <taxon>Mammalia</taxon>
        <taxon>Eutheria</taxon>
        <taxon>Laurasiatheria</taxon>
        <taxon>Artiodactyla</taxon>
        <taxon>Ruminantia</taxon>
        <taxon>Pecora</taxon>
        <taxon>Bovidae</taxon>
        <taxon>Caprinae</taxon>
        <taxon>Capra</taxon>
    </lineage>
</organism>
<dbReference type="SUPFAM" id="SSF51197">
    <property type="entry name" value="Clavaminate synthase-like"/>
    <property type="match status" value="1"/>
</dbReference>
<comment type="cofactor">
    <cofactor evidence="1">
        <name>Fe(2+)</name>
        <dbReference type="ChEBI" id="CHEBI:29033"/>
    </cofactor>
</comment>
<feature type="region of interest" description="Disordered" evidence="2">
    <location>
        <begin position="1"/>
        <end position="40"/>
    </location>
</feature>
<reference evidence="3" key="1">
    <citation type="submission" date="2019-03" db="EMBL/GenBank/DDBJ databases">
        <title>Genome sequencing and reference-guided assembly of Black Bengal Goat (Capra hircus).</title>
        <authorList>
            <person name="Siddiki A.Z."/>
            <person name="Baten A."/>
            <person name="Billah M."/>
            <person name="Alam M.A.U."/>
            <person name="Shawrob K.S.M."/>
            <person name="Saha S."/>
            <person name="Chowdhury M."/>
            <person name="Rahman A.H."/>
            <person name="Stear M."/>
            <person name="Miah G."/>
            <person name="Das G.B."/>
            <person name="Hossain M.M."/>
            <person name="Kumkum M."/>
            <person name="Islam M.S."/>
            <person name="Mollah A.M."/>
            <person name="Ahsan A."/>
            <person name="Tusar F."/>
            <person name="Khan M.K.I."/>
        </authorList>
    </citation>
    <scope>NUCLEOTIDE SEQUENCE [LARGE SCALE GENOMIC DNA]</scope>
</reference>
<name>A0A8C2RGL0_CAPHI</name>
<protein>
    <submittedName>
        <fullName evidence="3">AlkB homolog 3, alpha-ketoglutarate dependent dioxygenase</fullName>
    </submittedName>
</protein>
<evidence type="ECO:0000313" key="3">
    <source>
        <dbReference type="Ensembl" id="ENSCHIP00010028538.1"/>
    </source>
</evidence>
<dbReference type="GO" id="GO:0005654">
    <property type="term" value="C:nucleoplasm"/>
    <property type="evidence" value="ECO:0007669"/>
    <property type="project" value="TreeGrafter"/>
</dbReference>
<feature type="compositionally biased region" description="Polar residues" evidence="2">
    <location>
        <begin position="20"/>
        <end position="38"/>
    </location>
</feature>
<dbReference type="PANTHER" id="PTHR31212:SF4">
    <property type="entry name" value="ALPHA-KETOGLUTARATE-DEPENDENT DIOXYGENASE ALKB HOMOLOG 3"/>
    <property type="match status" value="1"/>
</dbReference>
<dbReference type="InterPro" id="IPR037151">
    <property type="entry name" value="AlkB-like_sf"/>
</dbReference>
<accession>A0A8C2RGL0</accession>